<protein>
    <submittedName>
        <fullName evidence="1">Uncharacterized protein</fullName>
    </submittedName>
</protein>
<reference evidence="1" key="1">
    <citation type="submission" date="2023-07" db="EMBL/GenBank/DDBJ databases">
        <authorList>
            <consortium name="CYATHOMIX"/>
        </authorList>
    </citation>
    <scope>NUCLEOTIDE SEQUENCE</scope>
    <source>
        <strain evidence="1">N/A</strain>
    </source>
</reference>
<keyword evidence="2" id="KW-1185">Reference proteome</keyword>
<evidence type="ECO:0000313" key="2">
    <source>
        <dbReference type="Proteomes" id="UP001176961"/>
    </source>
</evidence>
<accession>A0AA36DP08</accession>
<dbReference type="Proteomes" id="UP001176961">
    <property type="component" value="Unassembled WGS sequence"/>
</dbReference>
<gene>
    <name evidence="1" type="ORF">CYNAS_LOCUS2067</name>
</gene>
<name>A0AA36DP08_CYLNA</name>
<evidence type="ECO:0000313" key="1">
    <source>
        <dbReference type="EMBL" id="CAJ0590084.1"/>
    </source>
</evidence>
<dbReference type="AlphaFoldDB" id="A0AA36DP08"/>
<organism evidence="1 2">
    <name type="scientific">Cylicocyclus nassatus</name>
    <name type="common">Nematode worm</name>
    <dbReference type="NCBI Taxonomy" id="53992"/>
    <lineage>
        <taxon>Eukaryota</taxon>
        <taxon>Metazoa</taxon>
        <taxon>Ecdysozoa</taxon>
        <taxon>Nematoda</taxon>
        <taxon>Chromadorea</taxon>
        <taxon>Rhabditida</taxon>
        <taxon>Rhabditina</taxon>
        <taxon>Rhabditomorpha</taxon>
        <taxon>Strongyloidea</taxon>
        <taxon>Strongylidae</taxon>
        <taxon>Cylicocyclus</taxon>
    </lineage>
</organism>
<sequence length="102" mass="11396">MPSLFEADEADKRMSEVWQDSDESKYKGNIPSMLSSATSIISPRRIGTKTLHSILFAEAFSCGKVKSQLPSFLFLRTCMRRLADTSLAAKDLISSSRFKLCL</sequence>
<dbReference type="EMBL" id="CATQJL010000001">
    <property type="protein sequence ID" value="CAJ0590084.1"/>
    <property type="molecule type" value="Genomic_DNA"/>
</dbReference>
<proteinExistence type="predicted"/>
<comment type="caution">
    <text evidence="1">The sequence shown here is derived from an EMBL/GenBank/DDBJ whole genome shotgun (WGS) entry which is preliminary data.</text>
</comment>